<proteinExistence type="predicted"/>
<evidence type="ECO:0000313" key="2">
    <source>
        <dbReference type="EMBL" id="CAL6024783.1"/>
    </source>
</evidence>
<reference evidence="1" key="1">
    <citation type="submission" date="2023-06" db="EMBL/GenBank/DDBJ databases">
        <authorList>
            <person name="Kurt Z."/>
        </authorList>
    </citation>
    <scope>NUCLEOTIDE SEQUENCE</scope>
</reference>
<evidence type="ECO:0000313" key="3">
    <source>
        <dbReference type="Proteomes" id="UP001642409"/>
    </source>
</evidence>
<dbReference type="AlphaFoldDB" id="A0AA86V1K7"/>
<reference evidence="2 3" key="2">
    <citation type="submission" date="2024-07" db="EMBL/GenBank/DDBJ databases">
        <authorList>
            <person name="Akdeniz Z."/>
        </authorList>
    </citation>
    <scope>NUCLEOTIDE SEQUENCE [LARGE SCALE GENOMIC DNA]</scope>
</reference>
<gene>
    <name evidence="2" type="ORF">HINF_LOCUS29785</name>
    <name evidence="1" type="ORF">HINF_LOCUS60406</name>
</gene>
<dbReference type="Proteomes" id="UP001642409">
    <property type="component" value="Unassembled WGS sequence"/>
</dbReference>
<accession>A0AA86V1K7</accession>
<protein>
    <submittedName>
        <fullName evidence="2">Hypothetical_protein</fullName>
    </submittedName>
</protein>
<sequence>MYVIGKYYQKKHLWKLNQLLSAKTLKWQIKLFRFIHAFVTFIFKVQFSLLRYACSNSVAQNLVQIQDLSFSVSENTYRMLSTASCTRYNSTRPGLFRQSARANLSKTENTREEKCHINILANAHLRAVRSRRVSGDRPDDEKDQ</sequence>
<dbReference type="EMBL" id="CAXDID020000096">
    <property type="protein sequence ID" value="CAL6024783.1"/>
    <property type="molecule type" value="Genomic_DNA"/>
</dbReference>
<comment type="caution">
    <text evidence="1">The sequence shown here is derived from an EMBL/GenBank/DDBJ whole genome shotgun (WGS) entry which is preliminary data.</text>
</comment>
<name>A0AA86V1K7_9EUKA</name>
<dbReference type="EMBL" id="CATOUU010001114">
    <property type="protein sequence ID" value="CAI9972761.1"/>
    <property type="molecule type" value="Genomic_DNA"/>
</dbReference>
<keyword evidence="3" id="KW-1185">Reference proteome</keyword>
<organism evidence="1">
    <name type="scientific">Hexamita inflata</name>
    <dbReference type="NCBI Taxonomy" id="28002"/>
    <lineage>
        <taxon>Eukaryota</taxon>
        <taxon>Metamonada</taxon>
        <taxon>Diplomonadida</taxon>
        <taxon>Hexamitidae</taxon>
        <taxon>Hexamitinae</taxon>
        <taxon>Hexamita</taxon>
    </lineage>
</organism>
<evidence type="ECO:0000313" key="1">
    <source>
        <dbReference type="EMBL" id="CAI9972761.1"/>
    </source>
</evidence>